<dbReference type="PANTHER" id="PTHR15922">
    <property type="entry name" value="NEUROBLASTOMA-AMPLIFIED SEQUENCE"/>
    <property type="match status" value="1"/>
</dbReference>
<dbReference type="EMBL" id="CYRY02022238">
    <property type="protein sequence ID" value="VCW97562.1"/>
    <property type="molecule type" value="Genomic_DNA"/>
</dbReference>
<dbReference type="GO" id="GO:0000149">
    <property type="term" value="F:SNARE binding"/>
    <property type="evidence" value="ECO:0007669"/>
    <property type="project" value="TreeGrafter"/>
</dbReference>
<evidence type="ECO:0000313" key="1">
    <source>
        <dbReference type="EMBL" id="VCW97562.1"/>
    </source>
</evidence>
<dbReference type="GO" id="GO:0006890">
    <property type="term" value="P:retrograde vesicle-mediated transport, Golgi to endoplasmic reticulum"/>
    <property type="evidence" value="ECO:0007669"/>
    <property type="project" value="TreeGrafter"/>
</dbReference>
<feature type="non-terminal residue" evidence="1">
    <location>
        <position position="1"/>
    </location>
</feature>
<dbReference type="PANTHER" id="PTHR15922:SF2">
    <property type="entry name" value="NBAS SUBUNIT OF NRZ TETHERING COMPLEX"/>
    <property type="match status" value="1"/>
</dbReference>
<name>A0A9X9Q231_GULGU</name>
<reference evidence="1 2" key="1">
    <citation type="submission" date="2018-10" db="EMBL/GenBank/DDBJ databases">
        <authorList>
            <person name="Ekblom R."/>
            <person name="Jareborg N."/>
        </authorList>
    </citation>
    <scope>NUCLEOTIDE SEQUENCE [LARGE SCALE GENOMIC DNA]</scope>
    <source>
        <tissue evidence="1">Muscle</tissue>
    </source>
</reference>
<proteinExistence type="predicted"/>
<gene>
    <name evidence="1" type="ORF">BN2614_LOCUS2</name>
</gene>
<sequence>MAFALTHCPPSSIEPLLAASSSLQREILCQKVNFQIHPEGGESISVSPVTGRVQQEGEAGVPGSNSDLFHWSTAATMKVLSSTTTTTKAVLQAVSD</sequence>
<keyword evidence="2" id="KW-1185">Reference proteome</keyword>
<protein>
    <submittedName>
        <fullName evidence="1">Uncharacterized protein</fullName>
    </submittedName>
</protein>
<dbReference type="Proteomes" id="UP000269945">
    <property type="component" value="Unassembled WGS sequence"/>
</dbReference>
<dbReference type="GO" id="GO:0070939">
    <property type="term" value="C:Dsl1/NZR complex"/>
    <property type="evidence" value="ECO:0007669"/>
    <property type="project" value="TreeGrafter"/>
</dbReference>
<comment type="caution">
    <text evidence="1">The sequence shown here is derived from an EMBL/GenBank/DDBJ whole genome shotgun (WGS) entry which is preliminary data.</text>
</comment>
<organism evidence="1 2">
    <name type="scientific">Gulo gulo</name>
    <name type="common">Wolverine</name>
    <name type="synonym">Gluton</name>
    <dbReference type="NCBI Taxonomy" id="48420"/>
    <lineage>
        <taxon>Eukaryota</taxon>
        <taxon>Metazoa</taxon>
        <taxon>Chordata</taxon>
        <taxon>Craniata</taxon>
        <taxon>Vertebrata</taxon>
        <taxon>Euteleostomi</taxon>
        <taxon>Mammalia</taxon>
        <taxon>Eutheria</taxon>
        <taxon>Laurasiatheria</taxon>
        <taxon>Carnivora</taxon>
        <taxon>Caniformia</taxon>
        <taxon>Musteloidea</taxon>
        <taxon>Mustelidae</taxon>
        <taxon>Guloninae</taxon>
        <taxon>Gulo</taxon>
    </lineage>
</organism>
<accession>A0A9X9Q231</accession>
<evidence type="ECO:0000313" key="2">
    <source>
        <dbReference type="Proteomes" id="UP000269945"/>
    </source>
</evidence>
<dbReference type="AlphaFoldDB" id="A0A9X9Q231"/>